<dbReference type="InterPro" id="IPR000531">
    <property type="entry name" value="Beta-barrel_TonB"/>
</dbReference>
<dbReference type="PROSITE" id="PS52016">
    <property type="entry name" value="TONB_DEPENDENT_REC_3"/>
    <property type="match status" value="1"/>
</dbReference>
<evidence type="ECO:0000256" key="2">
    <source>
        <dbReference type="ARBA" id="ARBA00022448"/>
    </source>
</evidence>
<dbReference type="Gene3D" id="2.40.170.20">
    <property type="entry name" value="TonB-dependent receptor, beta-barrel domain"/>
    <property type="match status" value="1"/>
</dbReference>
<evidence type="ECO:0000256" key="3">
    <source>
        <dbReference type="ARBA" id="ARBA00022452"/>
    </source>
</evidence>
<feature type="domain" description="TonB-dependent receptor plug" evidence="15">
    <location>
        <begin position="49"/>
        <end position="154"/>
    </location>
</feature>
<dbReference type="PANTHER" id="PTHR32552:SF81">
    <property type="entry name" value="TONB-DEPENDENT OUTER MEMBRANE RECEPTOR"/>
    <property type="match status" value="1"/>
</dbReference>
<evidence type="ECO:0000313" key="16">
    <source>
        <dbReference type="EMBL" id="TCP32023.1"/>
    </source>
</evidence>
<evidence type="ECO:0000259" key="14">
    <source>
        <dbReference type="Pfam" id="PF00593"/>
    </source>
</evidence>
<dbReference type="Pfam" id="PF07715">
    <property type="entry name" value="Plug"/>
    <property type="match status" value="1"/>
</dbReference>
<reference evidence="16 17" key="1">
    <citation type="submission" date="2019-03" db="EMBL/GenBank/DDBJ databases">
        <title>Genomic Encyclopedia of Type Strains, Phase IV (KMG-IV): sequencing the most valuable type-strain genomes for metagenomic binning, comparative biology and taxonomic classification.</title>
        <authorList>
            <person name="Goeker M."/>
        </authorList>
    </citation>
    <scope>NUCLEOTIDE SEQUENCE [LARGE SCALE GENOMIC DNA]</scope>
    <source>
        <strain evidence="16 17">DSM 2132</strain>
    </source>
</reference>
<evidence type="ECO:0000256" key="1">
    <source>
        <dbReference type="ARBA" id="ARBA00004571"/>
    </source>
</evidence>
<keyword evidence="16" id="KW-0675">Receptor</keyword>
<evidence type="ECO:0000259" key="15">
    <source>
        <dbReference type="Pfam" id="PF07715"/>
    </source>
</evidence>
<keyword evidence="7" id="KW-0406">Ion transport</keyword>
<comment type="subcellular location">
    <subcellularLocation>
        <location evidence="1 11">Cell outer membrane</location>
        <topology evidence="1 11">Multi-pass membrane protein</topology>
    </subcellularLocation>
</comment>
<dbReference type="CDD" id="cd01347">
    <property type="entry name" value="ligand_gated_channel"/>
    <property type="match status" value="1"/>
</dbReference>
<dbReference type="SUPFAM" id="SSF56935">
    <property type="entry name" value="Porins"/>
    <property type="match status" value="1"/>
</dbReference>
<dbReference type="RefSeq" id="WP_132709241.1">
    <property type="nucleotide sequence ID" value="NZ_JACIGF010000010.1"/>
</dbReference>
<dbReference type="InterPro" id="IPR039426">
    <property type="entry name" value="TonB-dep_rcpt-like"/>
</dbReference>
<sequence>MRNRHRFAALFASTLLTGPALSVAAVAQADTSLTIEEIVVTARGRTETVQSVPISETVFSASLIQDAGIDRVDDFFAMTPGVTFANSQDAGTNFISIRGSTQSRNTAPPVAIVIDGVLLTNERMFDQPLFDLSSIEVLRGPQGALYGRNAIGGAIIINTKGPTNAFEGYAQATAGNGDSFGGELSVSGAIVPDVLKARVSAHYFNRDGFFHNPVVDERMDYQENIAFRGHLEFTPAPWLQMDLRGSLVRTKGGGLNYVYQPAVLNDDGIPVAFDFSRGDANEVSRTFYTNNLGRDDRDVSQISLRIAADLGFAELRTVTAYDMLTQSTGGDQYPYSAASGITPAIPYPLGDQLQSQFTDVSNFSQEVRLISRADQRFRWQVGAYFLSENRFLSTSVMEDREQGFTRIRREPVIDPTNPLLSFIADDNDNEAYAVFFSTAFDVTERLEIDFSGRYDREERDQVVDPDQGNFIDGTSQRDIGQPGAVNQATFDLFQPKVSLRYAITDDVSAYASYARGFRSGQFNQNGIGDLAAANGVPGVADVLPQEENDAVEAGFKSVWLGDRLTVNGAVYRNRLKNAPYYVFIGAVGGQVLVPIDVVEIYGGEAEISVRPFAGFDISAGIGVTDATIKDYTVNPALVGNTAPYVADVTFNLAAQYRFDITEDLIGFARTDYERRGEQYWSPENATPRSAINLVNLRAGVETADGHWALTGSVENLTDTVYNSEYVLGGFAHAALPRVWRFDLRYNF</sequence>
<keyword evidence="4" id="KW-0410">Iron transport</keyword>
<dbReference type="InterPro" id="IPR012910">
    <property type="entry name" value="Plug_dom"/>
</dbReference>
<evidence type="ECO:0000256" key="9">
    <source>
        <dbReference type="ARBA" id="ARBA00023136"/>
    </source>
</evidence>
<keyword evidence="3 11" id="KW-1134">Transmembrane beta strand</keyword>
<evidence type="ECO:0000256" key="10">
    <source>
        <dbReference type="ARBA" id="ARBA00023237"/>
    </source>
</evidence>
<keyword evidence="13" id="KW-0732">Signal</keyword>
<keyword evidence="17" id="KW-1185">Reference proteome</keyword>
<keyword evidence="5 11" id="KW-0812">Transmembrane</keyword>
<keyword evidence="6" id="KW-0408">Iron</keyword>
<dbReference type="InParanoid" id="A0A4R2PAD6"/>
<evidence type="ECO:0000256" key="7">
    <source>
        <dbReference type="ARBA" id="ARBA00023065"/>
    </source>
</evidence>
<evidence type="ECO:0000256" key="5">
    <source>
        <dbReference type="ARBA" id="ARBA00022692"/>
    </source>
</evidence>
<keyword evidence="2 11" id="KW-0813">Transport</keyword>
<name>A0A4R2PAD6_RHOSA</name>
<dbReference type="InterPro" id="IPR036942">
    <property type="entry name" value="Beta-barrel_TonB_sf"/>
</dbReference>
<evidence type="ECO:0000256" key="13">
    <source>
        <dbReference type="SAM" id="SignalP"/>
    </source>
</evidence>
<dbReference type="PANTHER" id="PTHR32552">
    <property type="entry name" value="FERRICHROME IRON RECEPTOR-RELATED"/>
    <property type="match status" value="1"/>
</dbReference>
<keyword evidence="8 12" id="KW-0798">TonB box</keyword>
<evidence type="ECO:0000256" key="11">
    <source>
        <dbReference type="PROSITE-ProRule" id="PRU01360"/>
    </source>
</evidence>
<dbReference type="GO" id="GO:0009279">
    <property type="term" value="C:cell outer membrane"/>
    <property type="evidence" value="ECO:0007669"/>
    <property type="project" value="UniProtKB-SubCell"/>
</dbReference>
<proteinExistence type="inferred from homology"/>
<keyword evidence="9 11" id="KW-0472">Membrane</keyword>
<gene>
    <name evidence="16" type="ORF">EV659_110103</name>
</gene>
<feature type="domain" description="TonB-dependent receptor-like beta-barrel" evidence="14">
    <location>
        <begin position="256"/>
        <end position="716"/>
    </location>
</feature>
<evidence type="ECO:0000256" key="12">
    <source>
        <dbReference type="RuleBase" id="RU003357"/>
    </source>
</evidence>
<feature type="signal peptide" evidence="13">
    <location>
        <begin position="1"/>
        <end position="24"/>
    </location>
</feature>
<dbReference type="AlphaFoldDB" id="A0A4R2PAD6"/>
<evidence type="ECO:0000256" key="6">
    <source>
        <dbReference type="ARBA" id="ARBA00023004"/>
    </source>
</evidence>
<dbReference type="GO" id="GO:0006826">
    <property type="term" value="P:iron ion transport"/>
    <property type="evidence" value="ECO:0007669"/>
    <property type="project" value="UniProtKB-KW"/>
</dbReference>
<dbReference type="EMBL" id="SLXO01000010">
    <property type="protein sequence ID" value="TCP32023.1"/>
    <property type="molecule type" value="Genomic_DNA"/>
</dbReference>
<keyword evidence="10 11" id="KW-0998">Cell outer membrane</keyword>
<dbReference type="Proteomes" id="UP000295399">
    <property type="component" value="Unassembled WGS sequence"/>
</dbReference>
<evidence type="ECO:0000313" key="17">
    <source>
        <dbReference type="Proteomes" id="UP000295399"/>
    </source>
</evidence>
<feature type="chain" id="PRO_5020835668" evidence="13">
    <location>
        <begin position="25"/>
        <end position="747"/>
    </location>
</feature>
<dbReference type="OrthoDB" id="7413795at2"/>
<organism evidence="16 17">
    <name type="scientific">Rhodothalassium salexigens DSM 2132</name>
    <dbReference type="NCBI Taxonomy" id="1188247"/>
    <lineage>
        <taxon>Bacteria</taxon>
        <taxon>Pseudomonadati</taxon>
        <taxon>Pseudomonadota</taxon>
        <taxon>Alphaproteobacteria</taxon>
        <taxon>Rhodothalassiales</taxon>
        <taxon>Rhodothalassiaceae</taxon>
        <taxon>Rhodothalassium</taxon>
    </lineage>
</organism>
<evidence type="ECO:0000256" key="8">
    <source>
        <dbReference type="ARBA" id="ARBA00023077"/>
    </source>
</evidence>
<evidence type="ECO:0000256" key="4">
    <source>
        <dbReference type="ARBA" id="ARBA00022496"/>
    </source>
</evidence>
<dbReference type="Pfam" id="PF00593">
    <property type="entry name" value="TonB_dep_Rec_b-barrel"/>
    <property type="match status" value="1"/>
</dbReference>
<comment type="caution">
    <text evidence="16">The sequence shown here is derived from an EMBL/GenBank/DDBJ whole genome shotgun (WGS) entry which is preliminary data.</text>
</comment>
<comment type="similarity">
    <text evidence="11 12">Belongs to the TonB-dependent receptor family.</text>
</comment>
<protein>
    <submittedName>
        <fullName evidence="16">Iron complex outermembrane receptor protein</fullName>
    </submittedName>
</protein>
<accession>A0A4R2PAD6</accession>